<name>A0A2U8HBF8_9RHOB</name>
<proteinExistence type="predicted"/>
<protein>
    <submittedName>
        <fullName evidence="1">Uncharacterized protein</fullName>
    </submittedName>
</protein>
<dbReference type="KEGG" id="ypac:CEW88_04955"/>
<reference evidence="1 2" key="1">
    <citation type="submission" date="2017-06" db="EMBL/GenBank/DDBJ databases">
        <title>Yangia sp. YSBP01 complete genome sequence.</title>
        <authorList>
            <person name="Woo J.-H."/>
            <person name="Kim H.-S."/>
        </authorList>
    </citation>
    <scope>NUCLEOTIDE SEQUENCE [LARGE SCALE GENOMIC DNA]</scope>
    <source>
        <strain evidence="1 2">YSBP01</strain>
    </source>
</reference>
<dbReference type="OrthoDB" id="7743875at2"/>
<gene>
    <name evidence="1" type="ORF">CEW88_04955</name>
</gene>
<evidence type="ECO:0000313" key="2">
    <source>
        <dbReference type="Proteomes" id="UP000244915"/>
    </source>
</evidence>
<dbReference type="EMBL" id="CP022189">
    <property type="protein sequence ID" value="AWI83068.1"/>
    <property type="molecule type" value="Genomic_DNA"/>
</dbReference>
<dbReference type="Proteomes" id="UP000244915">
    <property type="component" value="Chromosome 1"/>
</dbReference>
<evidence type="ECO:0000313" key="1">
    <source>
        <dbReference type="EMBL" id="AWI83068.1"/>
    </source>
</evidence>
<sequence>MAFKIATERRFSAPVQVRSDDFTAHYRVLPDETIAGFDFNTAEGQRDFLRASIADLEDVLGEGDAPLAYSAQLLEQLLGFSDVRLALMRSYNRGYFEAKAGN</sequence>
<dbReference type="RefSeq" id="WP_108964955.1">
    <property type="nucleotide sequence ID" value="NZ_CP022189.1"/>
</dbReference>
<accession>A0A2U8HBF8</accession>
<dbReference type="AlphaFoldDB" id="A0A2U8HBF8"/>
<organism evidence="1 2">
    <name type="scientific">Alloyangia pacifica</name>
    <dbReference type="NCBI Taxonomy" id="311180"/>
    <lineage>
        <taxon>Bacteria</taxon>
        <taxon>Pseudomonadati</taxon>
        <taxon>Pseudomonadota</taxon>
        <taxon>Alphaproteobacteria</taxon>
        <taxon>Rhodobacterales</taxon>
        <taxon>Roseobacteraceae</taxon>
        <taxon>Alloyangia</taxon>
    </lineage>
</organism>